<keyword evidence="3" id="KW-0560">Oxidoreductase</keyword>
<protein>
    <submittedName>
        <fullName evidence="4">Uncharacterized protein</fullName>
    </submittedName>
</protein>
<dbReference type="PANTHER" id="PTHR24320">
    <property type="entry name" value="RETINOL DEHYDROGENASE"/>
    <property type="match status" value="1"/>
</dbReference>
<organism evidence="4 5">
    <name type="scientific">Aspergillus lucknowensis</name>
    <dbReference type="NCBI Taxonomy" id="176173"/>
    <lineage>
        <taxon>Eukaryota</taxon>
        <taxon>Fungi</taxon>
        <taxon>Dikarya</taxon>
        <taxon>Ascomycota</taxon>
        <taxon>Pezizomycotina</taxon>
        <taxon>Eurotiomycetes</taxon>
        <taxon>Eurotiomycetidae</taxon>
        <taxon>Eurotiales</taxon>
        <taxon>Aspergillaceae</taxon>
        <taxon>Aspergillus</taxon>
        <taxon>Aspergillus subgen. Nidulantes</taxon>
    </lineage>
</organism>
<keyword evidence="5" id="KW-1185">Reference proteome</keyword>
<evidence type="ECO:0000313" key="5">
    <source>
        <dbReference type="Proteomes" id="UP001610432"/>
    </source>
</evidence>
<accession>A0ABR4M0U2</accession>
<dbReference type="Proteomes" id="UP001610432">
    <property type="component" value="Unassembled WGS sequence"/>
</dbReference>
<reference evidence="4 5" key="1">
    <citation type="submission" date="2024-07" db="EMBL/GenBank/DDBJ databases">
        <title>Section-level genome sequencing and comparative genomics of Aspergillus sections Usti and Cavernicolus.</title>
        <authorList>
            <consortium name="Lawrence Berkeley National Laboratory"/>
            <person name="Nybo J.L."/>
            <person name="Vesth T.C."/>
            <person name="Theobald S."/>
            <person name="Frisvad J.C."/>
            <person name="Larsen T.O."/>
            <person name="Kjaerboelling I."/>
            <person name="Rothschild-Mancinelli K."/>
            <person name="Lyhne E.K."/>
            <person name="Kogle M.E."/>
            <person name="Barry K."/>
            <person name="Clum A."/>
            <person name="Na H."/>
            <person name="Ledsgaard L."/>
            <person name="Lin J."/>
            <person name="Lipzen A."/>
            <person name="Kuo A."/>
            <person name="Riley R."/>
            <person name="Mondo S."/>
            <person name="Labutti K."/>
            <person name="Haridas S."/>
            <person name="Pangalinan J."/>
            <person name="Salamov A.A."/>
            <person name="Simmons B.A."/>
            <person name="Magnuson J.K."/>
            <person name="Chen J."/>
            <person name="Drula E."/>
            <person name="Henrissat B."/>
            <person name="Wiebenga A."/>
            <person name="Lubbers R.J."/>
            <person name="Gomes A.C."/>
            <person name="Macurrencykelacurrency M.R."/>
            <person name="Stajich J."/>
            <person name="Grigoriev I.V."/>
            <person name="Mortensen U.H."/>
            <person name="De Vries R.P."/>
            <person name="Baker S.E."/>
            <person name="Andersen M.R."/>
        </authorList>
    </citation>
    <scope>NUCLEOTIDE SEQUENCE [LARGE SCALE GENOMIC DNA]</scope>
    <source>
        <strain evidence="4 5">CBS 449.75</strain>
    </source>
</reference>
<comment type="caution">
    <text evidence="4">The sequence shown here is derived from an EMBL/GenBank/DDBJ whole genome shotgun (WGS) entry which is preliminary data.</text>
</comment>
<dbReference type="SUPFAM" id="SSF51735">
    <property type="entry name" value="NAD(P)-binding Rossmann-fold domains"/>
    <property type="match status" value="1"/>
</dbReference>
<keyword evidence="2" id="KW-0521">NADP</keyword>
<dbReference type="PANTHER" id="PTHR24320:SF283">
    <property type="entry name" value="RETINOL DEHYDROGENASE 11"/>
    <property type="match status" value="1"/>
</dbReference>
<comment type="similarity">
    <text evidence="1">Belongs to the short-chain dehydrogenases/reductases (SDR) family.</text>
</comment>
<proteinExistence type="inferred from homology"/>
<sequence length="159" mass="17745">MATEFALSPERYEDQVAINRLEHFLFTNLIMDKILASPSPRVVNVSSDGHRLSPIRWADYNVREGETVSLAEKLGSKGLRYHSPRPGTIPTTNLANDLDFTVLLSNVQALDKSLSNEQGWRQSLSTKTAEQGATNIAYAAFEPSLRDTTADWRTHGRTL</sequence>
<gene>
    <name evidence="4" type="ORF">BJX67DRAFT_378326</name>
</gene>
<evidence type="ECO:0000256" key="1">
    <source>
        <dbReference type="ARBA" id="ARBA00006484"/>
    </source>
</evidence>
<evidence type="ECO:0000256" key="3">
    <source>
        <dbReference type="ARBA" id="ARBA00023002"/>
    </source>
</evidence>
<dbReference type="InterPro" id="IPR036291">
    <property type="entry name" value="NAD(P)-bd_dom_sf"/>
</dbReference>
<dbReference type="GeneID" id="98147393"/>
<dbReference type="EMBL" id="JBFXLQ010000006">
    <property type="protein sequence ID" value="KAL2870345.1"/>
    <property type="molecule type" value="Genomic_DNA"/>
</dbReference>
<evidence type="ECO:0000256" key="2">
    <source>
        <dbReference type="ARBA" id="ARBA00022857"/>
    </source>
</evidence>
<dbReference type="RefSeq" id="XP_070889324.1">
    <property type="nucleotide sequence ID" value="XM_071032321.1"/>
</dbReference>
<evidence type="ECO:0000313" key="4">
    <source>
        <dbReference type="EMBL" id="KAL2870345.1"/>
    </source>
</evidence>
<dbReference type="Gene3D" id="3.40.50.720">
    <property type="entry name" value="NAD(P)-binding Rossmann-like Domain"/>
    <property type="match status" value="1"/>
</dbReference>
<name>A0ABR4M0U2_9EURO</name>